<keyword evidence="1" id="KW-0472">Membrane</keyword>
<dbReference type="Proteomes" id="UP001158576">
    <property type="component" value="Chromosome 1"/>
</dbReference>
<name>A0ABN7T1D0_OIKDI</name>
<evidence type="ECO:0000313" key="2">
    <source>
        <dbReference type="EMBL" id="CAG5107974.1"/>
    </source>
</evidence>
<keyword evidence="1" id="KW-0812">Transmembrane</keyword>
<keyword evidence="1" id="KW-1133">Transmembrane helix</keyword>
<evidence type="ECO:0000256" key="1">
    <source>
        <dbReference type="SAM" id="Phobius"/>
    </source>
</evidence>
<proteinExistence type="predicted"/>
<reference evidence="2 3" key="1">
    <citation type="submission" date="2021-04" db="EMBL/GenBank/DDBJ databases">
        <authorList>
            <person name="Bliznina A."/>
        </authorList>
    </citation>
    <scope>NUCLEOTIDE SEQUENCE [LARGE SCALE GENOMIC DNA]</scope>
</reference>
<feature type="transmembrane region" description="Helical" evidence="1">
    <location>
        <begin position="145"/>
        <end position="165"/>
    </location>
</feature>
<dbReference type="EMBL" id="OU015566">
    <property type="protein sequence ID" value="CAG5107974.1"/>
    <property type="molecule type" value="Genomic_DNA"/>
</dbReference>
<accession>A0ABN7T1D0</accession>
<gene>
    <name evidence="2" type="ORF">OKIOD_LOCUS12342</name>
</gene>
<sequence length="182" mass="20769">MILLYLFLTNFAFGKLSLQDRNKNPCVVSLRSESEVLFEKSCEIKAGDVANFFIDEMAVADAEKIKEVKLRSDFLNSILFQAPIKQINLENKENLQIRISKGYAPISDFYASYDNMYDADLDAGKKEFEDWEYNTGKTVANVSIWASRTIIVVILVFVILLMYALSKLFNFMNEKGPGYSPI</sequence>
<organism evidence="2 3">
    <name type="scientific">Oikopleura dioica</name>
    <name type="common">Tunicate</name>
    <dbReference type="NCBI Taxonomy" id="34765"/>
    <lineage>
        <taxon>Eukaryota</taxon>
        <taxon>Metazoa</taxon>
        <taxon>Chordata</taxon>
        <taxon>Tunicata</taxon>
        <taxon>Appendicularia</taxon>
        <taxon>Copelata</taxon>
        <taxon>Oikopleuridae</taxon>
        <taxon>Oikopleura</taxon>
    </lineage>
</organism>
<evidence type="ECO:0000313" key="3">
    <source>
        <dbReference type="Proteomes" id="UP001158576"/>
    </source>
</evidence>
<keyword evidence="3" id="KW-1185">Reference proteome</keyword>
<protein>
    <submittedName>
        <fullName evidence="2">Oidioi.mRNA.OKI2018_I69.chr1.g3577.t1.cds</fullName>
    </submittedName>
</protein>